<accession>A0A8X6MNW9</accession>
<organism evidence="1 2">
    <name type="scientific">Nephila pilipes</name>
    <name type="common">Giant wood spider</name>
    <name type="synonym">Nephila maculata</name>
    <dbReference type="NCBI Taxonomy" id="299642"/>
    <lineage>
        <taxon>Eukaryota</taxon>
        <taxon>Metazoa</taxon>
        <taxon>Ecdysozoa</taxon>
        <taxon>Arthropoda</taxon>
        <taxon>Chelicerata</taxon>
        <taxon>Arachnida</taxon>
        <taxon>Araneae</taxon>
        <taxon>Araneomorphae</taxon>
        <taxon>Entelegynae</taxon>
        <taxon>Araneoidea</taxon>
        <taxon>Nephilidae</taxon>
        <taxon>Nephila</taxon>
    </lineage>
</organism>
<name>A0A8X6MNW9_NEPPI</name>
<proteinExistence type="predicted"/>
<gene>
    <name evidence="1" type="ORF">NPIL_217021</name>
</gene>
<evidence type="ECO:0000313" key="2">
    <source>
        <dbReference type="Proteomes" id="UP000887013"/>
    </source>
</evidence>
<dbReference type="Proteomes" id="UP000887013">
    <property type="component" value="Unassembled WGS sequence"/>
</dbReference>
<dbReference type="EMBL" id="BMAW01000685">
    <property type="protein sequence ID" value="GFS70303.1"/>
    <property type="molecule type" value="Genomic_DNA"/>
</dbReference>
<sequence>MSLTEALTSEWDIGEASKKRMTDVWRTSRIQEGRVLWCPTRFQAHQLPLRTPVKADEVVSELLDEHEVEETKNEDERLHSIFERIVIMSMRSFYNNSLLYILILTE</sequence>
<dbReference type="AlphaFoldDB" id="A0A8X6MNW9"/>
<evidence type="ECO:0000313" key="1">
    <source>
        <dbReference type="EMBL" id="GFS70303.1"/>
    </source>
</evidence>
<comment type="caution">
    <text evidence="1">The sequence shown here is derived from an EMBL/GenBank/DDBJ whole genome shotgun (WGS) entry which is preliminary data.</text>
</comment>
<protein>
    <submittedName>
        <fullName evidence="1">Uncharacterized protein</fullName>
    </submittedName>
</protein>
<keyword evidence="2" id="KW-1185">Reference proteome</keyword>
<reference evidence="1" key="1">
    <citation type="submission" date="2020-08" db="EMBL/GenBank/DDBJ databases">
        <title>Multicomponent nature underlies the extraordinary mechanical properties of spider dragline silk.</title>
        <authorList>
            <person name="Kono N."/>
            <person name="Nakamura H."/>
            <person name="Mori M."/>
            <person name="Yoshida Y."/>
            <person name="Ohtoshi R."/>
            <person name="Malay A.D."/>
            <person name="Moran D.A.P."/>
            <person name="Tomita M."/>
            <person name="Numata K."/>
            <person name="Arakawa K."/>
        </authorList>
    </citation>
    <scope>NUCLEOTIDE SEQUENCE</scope>
</reference>